<dbReference type="InParanoid" id="A0A067P643"/>
<dbReference type="SUPFAM" id="SSF52047">
    <property type="entry name" value="RNI-like"/>
    <property type="match status" value="1"/>
</dbReference>
<organism evidence="1 2">
    <name type="scientific">Jaapia argillacea MUCL 33604</name>
    <dbReference type="NCBI Taxonomy" id="933084"/>
    <lineage>
        <taxon>Eukaryota</taxon>
        <taxon>Fungi</taxon>
        <taxon>Dikarya</taxon>
        <taxon>Basidiomycota</taxon>
        <taxon>Agaricomycotina</taxon>
        <taxon>Agaricomycetes</taxon>
        <taxon>Agaricomycetidae</taxon>
        <taxon>Jaapiales</taxon>
        <taxon>Jaapiaceae</taxon>
        <taxon>Jaapia</taxon>
    </lineage>
</organism>
<dbReference type="AlphaFoldDB" id="A0A067P643"/>
<accession>A0A067P643</accession>
<gene>
    <name evidence="1" type="ORF">JAAARDRAFT_589189</name>
</gene>
<evidence type="ECO:0000313" key="2">
    <source>
        <dbReference type="Proteomes" id="UP000027265"/>
    </source>
</evidence>
<evidence type="ECO:0008006" key="3">
    <source>
        <dbReference type="Google" id="ProtNLM"/>
    </source>
</evidence>
<dbReference type="EMBL" id="KL197763">
    <property type="protein sequence ID" value="KDQ50264.1"/>
    <property type="molecule type" value="Genomic_DNA"/>
</dbReference>
<proteinExistence type="predicted"/>
<dbReference type="Gene3D" id="3.80.10.10">
    <property type="entry name" value="Ribonuclease Inhibitor"/>
    <property type="match status" value="1"/>
</dbReference>
<reference evidence="2" key="1">
    <citation type="journal article" date="2014" name="Proc. Natl. Acad. Sci. U.S.A.">
        <title>Extensive sampling of basidiomycete genomes demonstrates inadequacy of the white-rot/brown-rot paradigm for wood decay fungi.</title>
        <authorList>
            <person name="Riley R."/>
            <person name="Salamov A.A."/>
            <person name="Brown D.W."/>
            <person name="Nagy L.G."/>
            <person name="Floudas D."/>
            <person name="Held B.W."/>
            <person name="Levasseur A."/>
            <person name="Lombard V."/>
            <person name="Morin E."/>
            <person name="Otillar R."/>
            <person name="Lindquist E.A."/>
            <person name="Sun H."/>
            <person name="LaButti K.M."/>
            <person name="Schmutz J."/>
            <person name="Jabbour D."/>
            <person name="Luo H."/>
            <person name="Baker S.E."/>
            <person name="Pisabarro A.G."/>
            <person name="Walton J.D."/>
            <person name="Blanchette R.A."/>
            <person name="Henrissat B."/>
            <person name="Martin F."/>
            <person name="Cullen D."/>
            <person name="Hibbett D.S."/>
            <person name="Grigoriev I.V."/>
        </authorList>
    </citation>
    <scope>NUCLEOTIDE SEQUENCE [LARGE SCALE GENOMIC DNA]</scope>
    <source>
        <strain evidence="2">MUCL 33604</strain>
    </source>
</reference>
<evidence type="ECO:0000313" key="1">
    <source>
        <dbReference type="EMBL" id="KDQ50264.1"/>
    </source>
</evidence>
<dbReference type="HOGENOM" id="CLU_021164_3_2_1"/>
<name>A0A067P643_9AGAM</name>
<keyword evidence="2" id="KW-1185">Reference proteome</keyword>
<dbReference type="InterPro" id="IPR032675">
    <property type="entry name" value="LRR_dom_sf"/>
</dbReference>
<protein>
    <recommendedName>
        <fullName evidence="3">F-box domain-containing protein</fullName>
    </recommendedName>
</protein>
<sequence>MAAHAVLLDPDLMLRVFESCTEGLTLDVDDKALANSAICCQAWSYPSIKVLWRHMHSPIPLFKILPSFKLMEGTYIMDRRPSESEWSRFLEYGRCIRSLFLLNPYSLDPASLLTLSQLASNNPPTPFLRILVLAYPIPGALIFLSPSLRKVTLYGANGSSSRNPRLEAGSPEHGEMLQLISRLPSLSPNITNLKIHSVVPGITKYIGSLTNLQTLGIVGMKYEEVTRLLRSLPCLKHLDTSFNGTSPDADAPTSRATFPQLETLSLRGHITRMIDALTNWSTPSLTQITLSLTCNILADDIHDCFTRFPSSVTSFSIIIIAPNTQAEYPPVNLISLFDPLRRLRGLETLIVALISQKRNPSFTLLDGDAELIGSSWPKLRHLCFHVRPQVYETGFTFLVHLARRCPLLQRLDIAFDTSNLPKHCEITVSNHRLAILVVLPGGRMDDDLRGTASLLNRLFPELDGLVISPSFASDDERRGKWMEVDEYLRDFYAAGKR</sequence>
<dbReference type="Proteomes" id="UP000027265">
    <property type="component" value="Unassembled WGS sequence"/>
</dbReference>
<dbReference type="OrthoDB" id="2750141at2759"/>